<protein>
    <submittedName>
        <fullName evidence="1">Uncharacterized protein</fullName>
    </submittedName>
</protein>
<name>A0A1H0N4T1_9CLOT</name>
<dbReference type="Proteomes" id="UP000198597">
    <property type="component" value="Unassembled WGS sequence"/>
</dbReference>
<gene>
    <name evidence="1" type="ORF">SAMN04488529_101691</name>
</gene>
<evidence type="ECO:0000313" key="1">
    <source>
        <dbReference type="EMBL" id="SDO87724.1"/>
    </source>
</evidence>
<reference evidence="1 2" key="1">
    <citation type="submission" date="2016-10" db="EMBL/GenBank/DDBJ databases">
        <authorList>
            <person name="de Groot N.N."/>
        </authorList>
    </citation>
    <scope>NUCLEOTIDE SEQUENCE [LARGE SCALE GENOMIC DNA]</scope>
    <source>
        <strain evidence="1 2">DSM 12272</strain>
    </source>
</reference>
<accession>A0A1H0N4T1</accession>
<sequence>MRKISKLEAKLLRSKGEKIKSTKNGYYTIGY</sequence>
<keyword evidence="2" id="KW-1185">Reference proteome</keyword>
<organism evidence="1 2">
    <name type="scientific">Clostridium gasigenes</name>
    <dbReference type="NCBI Taxonomy" id="94869"/>
    <lineage>
        <taxon>Bacteria</taxon>
        <taxon>Bacillati</taxon>
        <taxon>Bacillota</taxon>
        <taxon>Clostridia</taxon>
        <taxon>Eubacteriales</taxon>
        <taxon>Clostridiaceae</taxon>
        <taxon>Clostridium</taxon>
    </lineage>
</organism>
<dbReference type="AlphaFoldDB" id="A0A1H0N4T1"/>
<dbReference type="EMBL" id="FNJM01000001">
    <property type="protein sequence ID" value="SDO87724.1"/>
    <property type="molecule type" value="Genomic_DNA"/>
</dbReference>
<evidence type="ECO:0000313" key="2">
    <source>
        <dbReference type="Proteomes" id="UP000198597"/>
    </source>
</evidence>
<proteinExistence type="predicted"/>